<accession>A0A1M5U739</accession>
<dbReference type="EMBL" id="FQWV01000009">
    <property type="protein sequence ID" value="SHH58701.1"/>
    <property type="molecule type" value="Genomic_DNA"/>
</dbReference>
<evidence type="ECO:0000313" key="1">
    <source>
        <dbReference type="EMBL" id="SHH58701.1"/>
    </source>
</evidence>
<dbReference type="AlphaFoldDB" id="A0A1M5U739"/>
<dbReference type="RefSeq" id="WP_200778450.1">
    <property type="nucleotide sequence ID" value="NZ_FQWV01000009.1"/>
</dbReference>
<evidence type="ECO:0000313" key="2">
    <source>
        <dbReference type="Proteomes" id="UP000184357"/>
    </source>
</evidence>
<sequence length="46" mass="4752">MGHCPHCGTEIRELVESDTDARYAGGVTVWECVDCGAILGTSGVGV</sequence>
<keyword evidence="2" id="KW-1185">Reference proteome</keyword>
<protein>
    <submittedName>
        <fullName evidence="1">Uncharacterized protein</fullName>
    </submittedName>
</protein>
<dbReference type="Proteomes" id="UP000184357">
    <property type="component" value="Unassembled WGS sequence"/>
</dbReference>
<name>A0A1M5U739_9EURY</name>
<proteinExistence type="predicted"/>
<gene>
    <name evidence="1" type="ORF">SAMN05443636_2941</name>
</gene>
<reference evidence="1 2" key="1">
    <citation type="submission" date="2016-11" db="EMBL/GenBank/DDBJ databases">
        <authorList>
            <person name="Jaros S."/>
            <person name="Januszkiewicz K."/>
            <person name="Wedrychowicz H."/>
        </authorList>
    </citation>
    <scope>NUCLEOTIDE SEQUENCE [LARGE SCALE GENOMIC DNA]</scope>
    <source>
        <strain evidence="1 2">DSM 9297</strain>
    </source>
</reference>
<dbReference type="OrthoDB" id="255423at2157"/>
<organism evidence="1 2">
    <name type="scientific">Halobaculum gomorrense</name>
    <dbReference type="NCBI Taxonomy" id="43928"/>
    <lineage>
        <taxon>Archaea</taxon>
        <taxon>Methanobacteriati</taxon>
        <taxon>Methanobacteriota</taxon>
        <taxon>Stenosarchaea group</taxon>
        <taxon>Halobacteria</taxon>
        <taxon>Halobacteriales</taxon>
        <taxon>Haloferacaceae</taxon>
        <taxon>Halobaculum</taxon>
    </lineage>
</organism>